<dbReference type="PROSITE" id="PS50893">
    <property type="entry name" value="ABC_TRANSPORTER_2"/>
    <property type="match status" value="2"/>
</dbReference>
<keyword evidence="11" id="KW-0472">Membrane</keyword>
<keyword evidence="5" id="KW-0533">Nickel</keyword>
<dbReference type="InterPro" id="IPR017871">
    <property type="entry name" value="ABC_transporter-like_CS"/>
</dbReference>
<evidence type="ECO:0000259" key="16">
    <source>
        <dbReference type="PROSITE" id="PS50893"/>
    </source>
</evidence>
<comment type="caution">
    <text evidence="17">The sequence shown here is derived from an EMBL/GenBank/DDBJ whole genome shotgun (WGS) entry which is preliminary data.</text>
</comment>
<dbReference type="InterPro" id="IPR050388">
    <property type="entry name" value="ABC_Ni/Peptide_Import"/>
</dbReference>
<dbReference type="PANTHER" id="PTHR43297">
    <property type="entry name" value="OLIGOPEPTIDE TRANSPORT ATP-BINDING PROTEIN APPD"/>
    <property type="match status" value="1"/>
</dbReference>
<comment type="catalytic activity">
    <reaction evidence="15">
        <text>Ni(2+)(out) + ATP + H2O = Ni(2+)(in) + ADP + phosphate + H(+)</text>
        <dbReference type="Rhea" id="RHEA:15557"/>
        <dbReference type="ChEBI" id="CHEBI:15377"/>
        <dbReference type="ChEBI" id="CHEBI:15378"/>
        <dbReference type="ChEBI" id="CHEBI:30616"/>
        <dbReference type="ChEBI" id="CHEBI:43474"/>
        <dbReference type="ChEBI" id="CHEBI:49786"/>
        <dbReference type="ChEBI" id="CHEBI:456216"/>
        <dbReference type="EC" id="7.2.2.11"/>
    </reaction>
    <physiologicalReaction direction="left-to-right" evidence="15">
        <dbReference type="Rhea" id="RHEA:15558"/>
    </physiologicalReaction>
</comment>
<dbReference type="NCBIfam" id="TIGR01727">
    <property type="entry name" value="oligo_HPY"/>
    <property type="match status" value="1"/>
</dbReference>
<proteinExistence type="inferred from homology"/>
<organism evidence="17 18">
    <name type="scientific">Fusibacter paucivorans</name>
    <dbReference type="NCBI Taxonomy" id="76009"/>
    <lineage>
        <taxon>Bacteria</taxon>
        <taxon>Bacillati</taxon>
        <taxon>Bacillota</taxon>
        <taxon>Clostridia</taxon>
        <taxon>Eubacteriales</taxon>
        <taxon>Eubacteriales Family XII. Incertae Sedis</taxon>
        <taxon>Fusibacter</taxon>
    </lineage>
</organism>
<keyword evidence="4" id="KW-1003">Cell membrane</keyword>
<dbReference type="Proteomes" id="UP000746471">
    <property type="component" value="Unassembled WGS sequence"/>
</dbReference>
<keyword evidence="3" id="KW-0813">Transport</keyword>
<dbReference type="CDD" id="cd03257">
    <property type="entry name" value="ABC_NikE_OppD_transporters"/>
    <property type="match status" value="2"/>
</dbReference>
<keyword evidence="10" id="KW-0921">Nickel transport</keyword>
<dbReference type="InterPro" id="IPR027417">
    <property type="entry name" value="P-loop_NTPase"/>
</dbReference>
<gene>
    <name evidence="17" type="ORF">KHM83_04075</name>
</gene>
<keyword evidence="8" id="KW-1278">Translocase</keyword>
<reference evidence="17 18" key="1">
    <citation type="submission" date="2021-05" db="EMBL/GenBank/DDBJ databases">
        <title>Fusibacter ferrireducens sp. nov., an anaerobic, sulfur- and Fe-reducing bacterium isolated from the mangrove sediment.</title>
        <authorList>
            <person name="Qiu D."/>
        </authorList>
    </citation>
    <scope>NUCLEOTIDE SEQUENCE [LARGE SCALE GENOMIC DNA]</scope>
    <source>
        <strain evidence="17 18">DSM 12116</strain>
    </source>
</reference>
<dbReference type="EC" id="7.2.2.11" evidence="13"/>
<keyword evidence="6" id="KW-0547">Nucleotide-binding</keyword>
<evidence type="ECO:0000256" key="11">
    <source>
        <dbReference type="ARBA" id="ARBA00023136"/>
    </source>
</evidence>
<comment type="subcellular location">
    <subcellularLocation>
        <location evidence="1">Cell membrane</location>
        <topology evidence="1">Peripheral membrane protein</topology>
    </subcellularLocation>
</comment>
<dbReference type="Pfam" id="PF00005">
    <property type="entry name" value="ABC_tran"/>
    <property type="match status" value="2"/>
</dbReference>
<dbReference type="InterPro" id="IPR013563">
    <property type="entry name" value="Oligopep_ABC_C"/>
</dbReference>
<evidence type="ECO:0000256" key="6">
    <source>
        <dbReference type="ARBA" id="ARBA00022741"/>
    </source>
</evidence>
<protein>
    <recommendedName>
        <fullName evidence="14">Nickel import system ATP-binding protein NikD</fullName>
        <ecNumber evidence="13">7.2.2.11</ecNumber>
    </recommendedName>
</protein>
<comment type="subunit">
    <text evidence="12">The complex is composed of two ATP-binding proteins (NikD and NikE), two transmembrane proteins (NikB and NikC) and a solute-binding protein (NikA).</text>
</comment>
<evidence type="ECO:0000256" key="7">
    <source>
        <dbReference type="ARBA" id="ARBA00022840"/>
    </source>
</evidence>
<dbReference type="EMBL" id="JAHBCL010000005">
    <property type="protein sequence ID" value="MBS7525852.1"/>
    <property type="molecule type" value="Genomic_DNA"/>
</dbReference>
<evidence type="ECO:0000256" key="15">
    <source>
        <dbReference type="ARBA" id="ARBA00048610"/>
    </source>
</evidence>
<dbReference type="PANTHER" id="PTHR43297:SF13">
    <property type="entry name" value="NICKEL ABC TRANSPORTER, ATP-BINDING PROTEIN"/>
    <property type="match status" value="1"/>
</dbReference>
<evidence type="ECO:0000256" key="8">
    <source>
        <dbReference type="ARBA" id="ARBA00022967"/>
    </source>
</evidence>
<evidence type="ECO:0000256" key="14">
    <source>
        <dbReference type="ARBA" id="ARBA00044143"/>
    </source>
</evidence>
<dbReference type="GO" id="GO:0005524">
    <property type="term" value="F:ATP binding"/>
    <property type="evidence" value="ECO:0007669"/>
    <property type="project" value="UniProtKB-KW"/>
</dbReference>
<evidence type="ECO:0000256" key="4">
    <source>
        <dbReference type="ARBA" id="ARBA00022475"/>
    </source>
</evidence>
<dbReference type="Pfam" id="PF08352">
    <property type="entry name" value="oligo_HPY"/>
    <property type="match status" value="1"/>
</dbReference>
<evidence type="ECO:0000256" key="10">
    <source>
        <dbReference type="ARBA" id="ARBA00023112"/>
    </source>
</evidence>
<dbReference type="InterPro" id="IPR003439">
    <property type="entry name" value="ABC_transporter-like_ATP-bd"/>
</dbReference>
<dbReference type="InterPro" id="IPR003593">
    <property type="entry name" value="AAA+_ATPase"/>
</dbReference>
<evidence type="ECO:0000256" key="5">
    <source>
        <dbReference type="ARBA" id="ARBA00022596"/>
    </source>
</evidence>
<evidence type="ECO:0000256" key="3">
    <source>
        <dbReference type="ARBA" id="ARBA00022448"/>
    </source>
</evidence>
<evidence type="ECO:0000256" key="1">
    <source>
        <dbReference type="ARBA" id="ARBA00004202"/>
    </source>
</evidence>
<keyword evidence="9" id="KW-0406">Ion transport</keyword>
<sequence length="564" mass="62436">MQPPLLTIDALSIRYHKQPVNAVHPFNLQVIAGETIGIVGESGSGKSSIAHAIMGLLFDKATIEGTITFDGKTLMQPDWQTLRWRQIALVFQNASNVLNPMMKLSDQVAEPITTHLGLSKGRARQRAFQLLQDVGLDSTWWQAYPSQISGGMRQKVLIAMALACQPKLLIVDEPTMSLDPAAKHQVVALIQSLQEKYHFGLIVISHEMKIIQHMCSKVYVFYKGHHLEYGTLNDVLEKPRHPYTKGLIGASWELDAHRDIWGIPTSIRASAASGCPFYERCFQAKPACAQYDIKPLTIQQGHSVACQRGGIATLLNVQALQKNFHIRHHTINAVSNVSFEVKEGEVLAIIGTSGSGKSTLAHLIAGYETKDAGSITFENSPASPEDLMRRQGGLQLVTQDPAAALNSCWRIRDVLNEPLKWSLKMCEKKRHRLMRHVLHDVQLPSSESFLEKQVHALSGGEKQRLVLARALTMSPKLLIADEITAMLDPSNAANIVKLLKAMQNSHGFSMIFITHDLYLARKIADTALVLEHGKVVDYGPGPDVLTTRQDMLHHRPSNTLSSIS</sequence>
<dbReference type="SMART" id="SM00382">
    <property type="entry name" value="AAA"/>
    <property type="match status" value="2"/>
</dbReference>
<evidence type="ECO:0000256" key="2">
    <source>
        <dbReference type="ARBA" id="ARBA00005417"/>
    </source>
</evidence>
<evidence type="ECO:0000256" key="12">
    <source>
        <dbReference type="ARBA" id="ARBA00038669"/>
    </source>
</evidence>
<dbReference type="PROSITE" id="PS00211">
    <property type="entry name" value="ABC_TRANSPORTER_1"/>
    <property type="match status" value="2"/>
</dbReference>
<dbReference type="RefSeq" id="WP_213235636.1">
    <property type="nucleotide sequence ID" value="NZ_JAHBCL010000005.1"/>
</dbReference>
<dbReference type="SUPFAM" id="SSF52540">
    <property type="entry name" value="P-loop containing nucleoside triphosphate hydrolases"/>
    <property type="match status" value="2"/>
</dbReference>
<keyword evidence="18" id="KW-1185">Reference proteome</keyword>
<evidence type="ECO:0000313" key="18">
    <source>
        <dbReference type="Proteomes" id="UP000746471"/>
    </source>
</evidence>
<dbReference type="Gene3D" id="3.40.50.300">
    <property type="entry name" value="P-loop containing nucleotide triphosphate hydrolases"/>
    <property type="match status" value="2"/>
</dbReference>
<keyword evidence="7 17" id="KW-0067">ATP-binding</keyword>
<feature type="domain" description="ABC transporter" evidence="16">
    <location>
        <begin position="315"/>
        <end position="557"/>
    </location>
</feature>
<evidence type="ECO:0000256" key="9">
    <source>
        <dbReference type="ARBA" id="ARBA00023065"/>
    </source>
</evidence>
<name>A0ABS5PLP9_9FIRM</name>
<comment type="similarity">
    <text evidence="2">Belongs to the ABC transporter superfamily.</text>
</comment>
<feature type="domain" description="ABC transporter" evidence="16">
    <location>
        <begin position="8"/>
        <end position="248"/>
    </location>
</feature>
<evidence type="ECO:0000313" key="17">
    <source>
        <dbReference type="EMBL" id="MBS7525852.1"/>
    </source>
</evidence>
<evidence type="ECO:0000256" key="13">
    <source>
        <dbReference type="ARBA" id="ARBA00039098"/>
    </source>
</evidence>
<accession>A0ABS5PLP9</accession>